<dbReference type="RefSeq" id="WP_089454748.1">
    <property type="nucleotide sequence ID" value="NZ_CP091649.1"/>
</dbReference>
<dbReference type="CDD" id="cd07197">
    <property type="entry name" value="nitrilase"/>
    <property type="match status" value="1"/>
</dbReference>
<evidence type="ECO:0000313" key="4">
    <source>
        <dbReference type="Proteomes" id="UP000214600"/>
    </source>
</evidence>
<dbReference type="GO" id="GO:0016811">
    <property type="term" value="F:hydrolase activity, acting on carbon-nitrogen (but not peptide) bonds, in linear amides"/>
    <property type="evidence" value="ECO:0007669"/>
    <property type="project" value="TreeGrafter"/>
</dbReference>
<dbReference type="AlphaFoldDB" id="A0A228HLE3"/>
<evidence type="ECO:0000313" key="3">
    <source>
        <dbReference type="EMBL" id="OXI31023.1"/>
    </source>
</evidence>
<evidence type="ECO:0000256" key="1">
    <source>
        <dbReference type="ARBA" id="ARBA00022801"/>
    </source>
</evidence>
<dbReference type="Pfam" id="PF00795">
    <property type="entry name" value="CN_hydrolase"/>
    <property type="match status" value="1"/>
</dbReference>
<feature type="domain" description="CN hydrolase" evidence="2">
    <location>
        <begin position="16"/>
        <end position="273"/>
    </location>
</feature>
<dbReference type="EMBL" id="NKFA01000047">
    <property type="protein sequence ID" value="OXI31023.1"/>
    <property type="molecule type" value="Genomic_DNA"/>
</dbReference>
<dbReference type="PANTHER" id="PTHR43674:SF16">
    <property type="entry name" value="CARBON-NITROGEN FAMILY, PUTATIVE (AFU_ORTHOLOGUE AFUA_5G02350)-RELATED"/>
    <property type="match status" value="1"/>
</dbReference>
<dbReference type="InterPro" id="IPR003010">
    <property type="entry name" value="C-N_Hydrolase"/>
</dbReference>
<accession>A0A228HLE3</accession>
<organism evidence="3 4">
    <name type="scientific">Burkholderia aenigmatica</name>
    <dbReference type="NCBI Taxonomy" id="2015348"/>
    <lineage>
        <taxon>Bacteria</taxon>
        <taxon>Pseudomonadati</taxon>
        <taxon>Pseudomonadota</taxon>
        <taxon>Betaproteobacteria</taxon>
        <taxon>Burkholderiales</taxon>
        <taxon>Burkholderiaceae</taxon>
        <taxon>Burkholderia</taxon>
        <taxon>Burkholderia cepacia complex</taxon>
    </lineage>
</organism>
<keyword evidence="1" id="KW-0378">Hydrolase</keyword>
<dbReference type="InterPro" id="IPR050345">
    <property type="entry name" value="Aliph_Amidase/BUP"/>
</dbReference>
<dbReference type="OrthoDB" id="9803803at2"/>
<dbReference type="PROSITE" id="PS50263">
    <property type="entry name" value="CN_HYDROLASE"/>
    <property type="match status" value="1"/>
</dbReference>
<reference evidence="4" key="1">
    <citation type="submission" date="2017-06" db="EMBL/GenBank/DDBJ databases">
        <authorList>
            <person name="LiPuma J."/>
            <person name="Spilker T."/>
        </authorList>
    </citation>
    <scope>NUCLEOTIDE SEQUENCE [LARGE SCALE GENOMIC DNA]</scope>
    <source>
        <strain evidence="4">AU17325</strain>
    </source>
</reference>
<proteinExistence type="predicted"/>
<dbReference type="InterPro" id="IPR036526">
    <property type="entry name" value="C-N_Hydrolase_sf"/>
</dbReference>
<dbReference type="Gene3D" id="3.60.110.10">
    <property type="entry name" value="Carbon-nitrogen hydrolase"/>
    <property type="match status" value="1"/>
</dbReference>
<reference evidence="3 4" key="2">
    <citation type="submission" date="2017-08" db="EMBL/GenBank/DDBJ databases">
        <title>WGS of novel Burkholderia cepaca complex species.</title>
        <authorList>
            <person name="Lipuma J."/>
            <person name="Spilker T."/>
        </authorList>
    </citation>
    <scope>NUCLEOTIDE SEQUENCE [LARGE SCALE GENOMIC DNA]</scope>
    <source>
        <strain evidence="3 4">AU17325</strain>
    </source>
</reference>
<dbReference type="SUPFAM" id="SSF56317">
    <property type="entry name" value="Carbon-nitrogen hydrolase"/>
    <property type="match status" value="1"/>
</dbReference>
<name>A0A228HLE3_9BURK</name>
<gene>
    <name evidence="3" type="ORF">CFB84_42860</name>
</gene>
<dbReference type="PANTHER" id="PTHR43674">
    <property type="entry name" value="NITRILASE C965.09-RELATED"/>
    <property type="match status" value="1"/>
</dbReference>
<protein>
    <recommendedName>
        <fullName evidence="2">CN hydrolase domain-containing protein</fullName>
    </recommendedName>
</protein>
<sequence length="299" mass="31661">MSGQLDHRLASGDGDLRVAAIQLPPCGADPAANEAVAFDAVRHAAEVGARLVALPELATVPYFAGSPAGRYRAWAQPAHGAFATRCAALAKACGVVLFMPFYEIDPASGHYHNAVMGFDAQGKPMRTGPVARKLHLPVGDDPLPGFDETAHFAPGTGLHVVEAAGWRIGVLVCYDRRFPECWRALRAAGAELVIVPVAGSGGDDMDFFIGELRTHARENGLAVVCANKAGDEFLDGARIDNFGESCVIAADGAVLARRSGALGPGTVQATLDQAQVARTRARLRYYTHRRTDLYGTPVF</sequence>
<evidence type="ECO:0000259" key="2">
    <source>
        <dbReference type="PROSITE" id="PS50263"/>
    </source>
</evidence>
<comment type="caution">
    <text evidence="3">The sequence shown here is derived from an EMBL/GenBank/DDBJ whole genome shotgun (WGS) entry which is preliminary data.</text>
</comment>
<dbReference type="Proteomes" id="UP000214600">
    <property type="component" value="Unassembled WGS sequence"/>
</dbReference>